<dbReference type="Gene3D" id="3.40.80.10">
    <property type="entry name" value="Peptidoglycan recognition protein-like"/>
    <property type="match status" value="1"/>
</dbReference>
<dbReference type="Gene3D" id="1.10.530.10">
    <property type="match status" value="1"/>
</dbReference>
<dbReference type="InterPro" id="IPR002502">
    <property type="entry name" value="Amidase_domain"/>
</dbReference>
<protein>
    <submittedName>
        <fullName evidence="5">Muramidase (Flagellum-specific)</fullName>
    </submittedName>
</protein>
<dbReference type="Gene3D" id="4.10.80.30">
    <property type="entry name" value="DNA polymerase, domain 6"/>
    <property type="match status" value="1"/>
</dbReference>
<reference evidence="5" key="1">
    <citation type="journal article" date="2021" name="Proc. Natl. Acad. Sci. U.S.A.">
        <title>A Catalog of Tens of Thousands of Viruses from Human Metagenomes Reveals Hidden Associations with Chronic Diseases.</title>
        <authorList>
            <person name="Tisza M.J."/>
            <person name="Buck C.B."/>
        </authorList>
    </citation>
    <scope>NUCLEOTIDE SEQUENCE</scope>
    <source>
        <strain evidence="5">CtLmu1</strain>
    </source>
</reference>
<accession>A0A8S5NFX3</accession>
<evidence type="ECO:0000256" key="1">
    <source>
        <dbReference type="ARBA" id="ARBA00022529"/>
    </source>
</evidence>
<evidence type="ECO:0000313" key="5">
    <source>
        <dbReference type="EMBL" id="DAD93606.1"/>
    </source>
</evidence>
<dbReference type="GO" id="GO:0004040">
    <property type="term" value="F:amidase activity"/>
    <property type="evidence" value="ECO:0007669"/>
    <property type="project" value="InterPro"/>
</dbReference>
<name>A0A8S5NFX3_9CAUD</name>
<keyword evidence="3" id="KW-0378">Hydrolase</keyword>
<dbReference type="GO" id="GO:0042742">
    <property type="term" value="P:defense response to bacterium"/>
    <property type="evidence" value="ECO:0007669"/>
    <property type="project" value="UniProtKB-KW"/>
</dbReference>
<dbReference type="GO" id="GO:0008745">
    <property type="term" value="F:N-acetylmuramoyl-L-alanine amidase activity"/>
    <property type="evidence" value="ECO:0007669"/>
    <property type="project" value="InterPro"/>
</dbReference>
<evidence type="ECO:0000256" key="3">
    <source>
        <dbReference type="ARBA" id="ARBA00022801"/>
    </source>
</evidence>
<dbReference type="Pfam" id="PF01510">
    <property type="entry name" value="Amidase_2"/>
    <property type="match status" value="1"/>
</dbReference>
<evidence type="ECO:0000256" key="2">
    <source>
        <dbReference type="ARBA" id="ARBA00022638"/>
    </source>
</evidence>
<dbReference type="Pfam" id="PF01832">
    <property type="entry name" value="Glucosaminidase"/>
    <property type="match status" value="1"/>
</dbReference>
<dbReference type="InterPro" id="IPR036505">
    <property type="entry name" value="Amidase/PGRP_sf"/>
</dbReference>
<evidence type="ECO:0000259" key="4">
    <source>
        <dbReference type="SMART" id="SM00047"/>
    </source>
</evidence>
<keyword evidence="1" id="KW-0929">Antimicrobial</keyword>
<dbReference type="GO" id="GO:0001897">
    <property type="term" value="P:symbiont-mediated cytolysis of host cell"/>
    <property type="evidence" value="ECO:0007669"/>
    <property type="project" value="UniProtKB-ARBA"/>
</dbReference>
<proteinExistence type="predicted"/>
<dbReference type="InterPro" id="IPR051056">
    <property type="entry name" value="Glycosyl_Hydrolase_73"/>
</dbReference>
<dbReference type="GO" id="GO:0009253">
    <property type="term" value="P:peptidoglycan catabolic process"/>
    <property type="evidence" value="ECO:0007669"/>
    <property type="project" value="InterPro"/>
</dbReference>
<dbReference type="PANTHER" id="PTHR33308:SF9">
    <property type="entry name" value="PEPTIDOGLYCAN HYDROLASE FLGJ"/>
    <property type="match status" value="1"/>
</dbReference>
<dbReference type="SMART" id="SM00047">
    <property type="entry name" value="LYZ2"/>
    <property type="match status" value="1"/>
</dbReference>
<sequence length="490" mass="53095">MGYTNSPLVVYTKLSPNHSGQRTQSIDRITPHCVVGQLSAESICGCFTSTSRQASCNYGIGTDGRVSLCVEEKNRSWCSSSNVNDQRAVTIECASDKSEPYAMNSAVYNSLIKLCIDICQRNGKKKLLWLGDKNKTLNYAPATDEMVLTVHRWFANKSCPGDWLYNRLDDLAAKVTAALSGSSTSSGMQATSLKNLTEAEAVAKIGPLFTANQKTTGILACVSMAQFILESGYGKSELAQKANNCFGMKTSLSGNSWPNSAWDGKSVYTKKTQEQNAAGSMVTITADFRKYACVEDSIADHAAYLLGAMNGSKKRYEGLEGCTDCKKAAQIIKDGGYATSHTYVQNFCNIIERWNLTQYNATSGSSTTISGWYRVRKSWQNAASQKGAFHDLTYAKQCADKNPGYYVFDPDGKATYPVTQTSSVPYAVRVSISNLNIRKGPGTNYAKTGQHTGKGVFTIIAEFAGAGSTKGWGKLKSGAGWISLDYAARI</sequence>
<dbReference type="PANTHER" id="PTHR33308">
    <property type="entry name" value="PEPTIDOGLYCAN HYDROLASE FLGJ"/>
    <property type="match status" value="1"/>
</dbReference>
<dbReference type="EMBL" id="BK015164">
    <property type="protein sequence ID" value="DAD93606.1"/>
    <property type="molecule type" value="Genomic_DNA"/>
</dbReference>
<dbReference type="SUPFAM" id="SSF55846">
    <property type="entry name" value="N-acetylmuramoyl-L-alanine amidase-like"/>
    <property type="match status" value="1"/>
</dbReference>
<dbReference type="Gene3D" id="2.30.30.40">
    <property type="entry name" value="SH3 Domains"/>
    <property type="match status" value="1"/>
</dbReference>
<organism evidence="5">
    <name type="scientific">Siphoviridae sp. ctLmu1</name>
    <dbReference type="NCBI Taxonomy" id="2826253"/>
    <lineage>
        <taxon>Viruses</taxon>
        <taxon>Duplodnaviria</taxon>
        <taxon>Heunggongvirae</taxon>
        <taxon>Uroviricota</taxon>
        <taxon>Caudoviricetes</taxon>
    </lineage>
</organism>
<feature type="domain" description="Mannosyl-glycoprotein endo-beta-N-acetylglucosamidase-like" evidence="4">
    <location>
        <begin position="195"/>
        <end position="360"/>
    </location>
</feature>
<dbReference type="InterPro" id="IPR002901">
    <property type="entry name" value="MGlyc_endo_b_GlcNAc-like_dom"/>
</dbReference>
<keyword evidence="2" id="KW-0081">Bacteriolytic enzyme</keyword>